<dbReference type="PANTHER" id="PTHR45614">
    <property type="entry name" value="MYB PROTEIN-RELATED"/>
    <property type="match status" value="1"/>
</dbReference>
<keyword evidence="3" id="KW-0238">DNA-binding</keyword>
<evidence type="ECO:0000256" key="1">
    <source>
        <dbReference type="ARBA" id="ARBA00004123"/>
    </source>
</evidence>
<dbReference type="PROSITE" id="PS50090">
    <property type="entry name" value="MYB_LIKE"/>
    <property type="match status" value="2"/>
</dbReference>
<evidence type="ECO:0000259" key="8">
    <source>
        <dbReference type="PROSITE" id="PS51294"/>
    </source>
</evidence>
<dbReference type="GO" id="GO:1902584">
    <property type="term" value="P:positive regulation of response to water deprivation"/>
    <property type="evidence" value="ECO:0007669"/>
    <property type="project" value="UniProtKB-ARBA"/>
</dbReference>
<dbReference type="GO" id="GO:2000037">
    <property type="term" value="P:regulation of stomatal complex patterning"/>
    <property type="evidence" value="ECO:0007669"/>
    <property type="project" value="UniProtKB-ARBA"/>
</dbReference>
<reference evidence="9" key="1">
    <citation type="journal article" date="2021" name="Open Biol.">
        <title>Shared evolutionary footprints suggest mitochondrial oxidative damage underlies multiple complex I losses in fungi.</title>
        <authorList>
            <person name="Schikora-Tamarit M.A."/>
            <person name="Marcet-Houben M."/>
            <person name="Nosek J."/>
            <person name="Gabaldon T."/>
        </authorList>
    </citation>
    <scope>NUCLEOTIDE SEQUENCE</scope>
    <source>
        <strain evidence="9">CBS2887</strain>
    </source>
</reference>
<name>A0A9P8QG83_WICPI</name>
<evidence type="ECO:0000313" key="10">
    <source>
        <dbReference type="Proteomes" id="UP000774326"/>
    </source>
</evidence>
<evidence type="ECO:0000313" key="9">
    <source>
        <dbReference type="EMBL" id="KAH3688435.1"/>
    </source>
</evidence>
<dbReference type="FunFam" id="1.10.10.60:FF:000355">
    <property type="entry name" value="Transcription factor MYB124"/>
    <property type="match status" value="1"/>
</dbReference>
<gene>
    <name evidence="9" type="ORF">WICPIJ_000574</name>
</gene>
<feature type="compositionally biased region" description="Polar residues" evidence="5">
    <location>
        <begin position="345"/>
        <end position="357"/>
    </location>
</feature>
<dbReference type="InterPro" id="IPR009057">
    <property type="entry name" value="Homeodomain-like_sf"/>
</dbReference>
<dbReference type="Pfam" id="PF00249">
    <property type="entry name" value="Myb_DNA-binding"/>
    <property type="match status" value="2"/>
</dbReference>
<evidence type="ECO:0000259" key="6">
    <source>
        <dbReference type="PROSITE" id="PS50090"/>
    </source>
</evidence>
<protein>
    <submittedName>
        <fullName evidence="9">Uncharacterized protein</fullName>
    </submittedName>
</protein>
<keyword evidence="2" id="KW-0677">Repeat</keyword>
<evidence type="ECO:0000259" key="7">
    <source>
        <dbReference type="PROSITE" id="PS51293"/>
    </source>
</evidence>
<feature type="compositionally biased region" description="Polar residues" evidence="5">
    <location>
        <begin position="439"/>
        <end position="464"/>
    </location>
</feature>
<feature type="region of interest" description="Disordered" evidence="5">
    <location>
        <begin position="338"/>
        <end position="365"/>
    </location>
</feature>
<sequence length="582" mass="64217">MSQIPMYYQQVAHPESTSASKQISLPSMNQSLQQQHQQQHQQQQIAHQPHLHQQHQSAQLHYPAPPQQQMLHPVFGDSGNNNSNITLPSLSHPSSRHGSQTINPNHLPPSALYQPLKPPHQSIPLSNAQGAGAGAPPTSLRRGPWSPEEDRKLLDSINIFGASNWVRISQSLGSRTPKQCRERYHQNLKPSLNRNPITNEEGALIEELVQRYGKRWAEIARHLNGRSDNAIKNWWNGGANRRRRASSQAILEAKSMHPDDLQPLTSSESNNLPAAGTGLHKHTSSIDSNSNSSAHGYNDHIAPHQQQQHQQQPQQGLPSHDQFQRQLSVKRFLEEQHFPQRRHSAQTILSSDSMSPVSSFNFNGGSSRNSLVSLGDYSNSNSRRPSLVFDYANNPNGPFRKNSITSTHSTSSFIQSPVFGGQRNSIAGGIPNITPLSPMVTNSASSQQPTAGSTNAPPQPSFNDNLFKKDFAFNKPTASNQIKLPGPTSIHSNPTFLQPPRVHSGLRENLDSQPPRPLNIIGSSEQQDHGLAAKHELEKENEATLSNPTQESTLAESTGTDSKRESAKEDKQKVMNISNLLG</sequence>
<feature type="domain" description="Myb-like" evidence="6">
    <location>
        <begin position="189"/>
        <end position="236"/>
    </location>
</feature>
<dbReference type="AlphaFoldDB" id="A0A9P8QG83"/>
<feature type="compositionally biased region" description="Polar residues" evidence="5">
    <location>
        <begin position="78"/>
        <end position="104"/>
    </location>
</feature>
<feature type="compositionally biased region" description="Low complexity" evidence="5">
    <location>
        <begin position="303"/>
        <end position="315"/>
    </location>
</feature>
<dbReference type="OrthoDB" id="2143914at2759"/>
<feature type="compositionally biased region" description="Low complexity" evidence="5">
    <location>
        <begin position="30"/>
        <end position="48"/>
    </location>
</feature>
<feature type="compositionally biased region" description="Basic and acidic residues" evidence="5">
    <location>
        <begin position="526"/>
        <end position="542"/>
    </location>
</feature>
<evidence type="ECO:0000256" key="2">
    <source>
        <dbReference type="ARBA" id="ARBA00022737"/>
    </source>
</evidence>
<organism evidence="9 10">
    <name type="scientific">Wickerhamomyces pijperi</name>
    <name type="common">Yeast</name>
    <name type="synonym">Pichia pijperi</name>
    <dbReference type="NCBI Taxonomy" id="599730"/>
    <lineage>
        <taxon>Eukaryota</taxon>
        <taxon>Fungi</taxon>
        <taxon>Dikarya</taxon>
        <taxon>Ascomycota</taxon>
        <taxon>Saccharomycotina</taxon>
        <taxon>Saccharomycetes</taxon>
        <taxon>Phaffomycetales</taxon>
        <taxon>Wickerhamomycetaceae</taxon>
        <taxon>Wickerhamomyces</taxon>
    </lineage>
</organism>
<comment type="caution">
    <text evidence="9">The sequence shown here is derived from an EMBL/GenBank/DDBJ whole genome shotgun (WGS) entry which is preliminary data.</text>
</comment>
<dbReference type="GO" id="GO:0000278">
    <property type="term" value="P:mitotic cell cycle"/>
    <property type="evidence" value="ECO:0007669"/>
    <property type="project" value="TreeGrafter"/>
</dbReference>
<comment type="subcellular location">
    <subcellularLocation>
        <location evidence="1">Nucleus</location>
    </subcellularLocation>
</comment>
<dbReference type="InterPro" id="IPR017930">
    <property type="entry name" value="Myb_dom"/>
</dbReference>
<dbReference type="InterPro" id="IPR050560">
    <property type="entry name" value="MYB_TF"/>
</dbReference>
<dbReference type="GO" id="GO:0050891">
    <property type="term" value="P:multicellular organismal-level water homeostasis"/>
    <property type="evidence" value="ECO:0007669"/>
    <property type="project" value="UniProtKB-ARBA"/>
</dbReference>
<reference evidence="9" key="2">
    <citation type="submission" date="2021-01" db="EMBL/GenBank/DDBJ databases">
        <authorList>
            <person name="Schikora-Tamarit M.A."/>
        </authorList>
    </citation>
    <scope>NUCLEOTIDE SEQUENCE</scope>
    <source>
        <strain evidence="9">CBS2887</strain>
    </source>
</reference>
<keyword evidence="10" id="KW-1185">Reference proteome</keyword>
<evidence type="ECO:0000256" key="3">
    <source>
        <dbReference type="ARBA" id="ARBA00023125"/>
    </source>
</evidence>
<feature type="domain" description="Myb-like" evidence="6">
    <location>
        <begin position="137"/>
        <end position="188"/>
    </location>
</feature>
<dbReference type="EMBL" id="JAEUBG010000347">
    <property type="protein sequence ID" value="KAH3688435.1"/>
    <property type="molecule type" value="Genomic_DNA"/>
</dbReference>
<feature type="compositionally biased region" description="Polar residues" evidence="5">
    <location>
        <begin position="15"/>
        <end position="29"/>
    </location>
</feature>
<feature type="region of interest" description="Disordered" evidence="5">
    <location>
        <begin position="256"/>
        <end position="322"/>
    </location>
</feature>
<feature type="compositionally biased region" description="Polar residues" evidence="5">
    <location>
        <begin position="543"/>
        <end position="560"/>
    </location>
</feature>
<keyword evidence="4" id="KW-0539">Nucleus</keyword>
<feature type="region of interest" description="Disordered" evidence="5">
    <location>
        <begin position="424"/>
        <end position="582"/>
    </location>
</feature>
<dbReference type="InterPro" id="IPR017884">
    <property type="entry name" value="SANT_dom"/>
</dbReference>
<evidence type="ECO:0000256" key="4">
    <source>
        <dbReference type="ARBA" id="ARBA00023242"/>
    </source>
</evidence>
<dbReference type="GO" id="GO:0000978">
    <property type="term" value="F:RNA polymerase II cis-regulatory region sequence-specific DNA binding"/>
    <property type="evidence" value="ECO:0007669"/>
    <property type="project" value="TreeGrafter"/>
</dbReference>
<feature type="domain" description="HTH myb-type" evidence="8">
    <location>
        <begin position="193"/>
        <end position="243"/>
    </location>
</feature>
<evidence type="ECO:0000256" key="5">
    <source>
        <dbReference type="SAM" id="MobiDB-lite"/>
    </source>
</evidence>
<dbReference type="Proteomes" id="UP000774326">
    <property type="component" value="Unassembled WGS sequence"/>
</dbReference>
<accession>A0A9P8QG83</accession>
<dbReference type="PROSITE" id="PS51294">
    <property type="entry name" value="HTH_MYB"/>
    <property type="match status" value="2"/>
</dbReference>
<feature type="domain" description="HTH myb-type" evidence="8">
    <location>
        <begin position="139"/>
        <end position="192"/>
    </location>
</feature>
<feature type="compositionally biased region" description="Polar residues" evidence="5">
    <location>
        <begin position="263"/>
        <end position="272"/>
    </location>
</feature>
<feature type="compositionally biased region" description="Basic and acidic residues" evidence="5">
    <location>
        <begin position="561"/>
        <end position="573"/>
    </location>
</feature>
<dbReference type="SUPFAM" id="SSF46689">
    <property type="entry name" value="Homeodomain-like"/>
    <property type="match status" value="1"/>
</dbReference>
<dbReference type="GO" id="GO:1901002">
    <property type="term" value="P:positive regulation of response to salt stress"/>
    <property type="evidence" value="ECO:0007669"/>
    <property type="project" value="UniProtKB-ARBA"/>
</dbReference>
<dbReference type="GO" id="GO:0000981">
    <property type="term" value="F:DNA-binding transcription factor activity, RNA polymerase II-specific"/>
    <property type="evidence" value="ECO:0007669"/>
    <property type="project" value="TreeGrafter"/>
</dbReference>
<dbReference type="PANTHER" id="PTHR45614:SF25">
    <property type="entry name" value="MYB PROTEIN"/>
    <property type="match status" value="1"/>
</dbReference>
<dbReference type="Gene3D" id="1.10.10.60">
    <property type="entry name" value="Homeodomain-like"/>
    <property type="match status" value="2"/>
</dbReference>
<dbReference type="GO" id="GO:1902806">
    <property type="term" value="P:regulation of cell cycle G1/S phase transition"/>
    <property type="evidence" value="ECO:0007669"/>
    <property type="project" value="UniProtKB-ARBA"/>
</dbReference>
<feature type="domain" description="SANT" evidence="7">
    <location>
        <begin position="140"/>
        <end position="184"/>
    </location>
</feature>
<dbReference type="SMART" id="SM00717">
    <property type="entry name" value="SANT"/>
    <property type="match status" value="2"/>
</dbReference>
<feature type="region of interest" description="Disordered" evidence="5">
    <location>
        <begin position="1"/>
        <end position="148"/>
    </location>
</feature>
<dbReference type="InterPro" id="IPR001005">
    <property type="entry name" value="SANT/Myb"/>
</dbReference>
<dbReference type="CDD" id="cd00167">
    <property type="entry name" value="SANT"/>
    <property type="match status" value="2"/>
</dbReference>
<dbReference type="PROSITE" id="PS51293">
    <property type="entry name" value="SANT"/>
    <property type="match status" value="1"/>
</dbReference>
<dbReference type="GO" id="GO:0033993">
    <property type="term" value="P:response to lipid"/>
    <property type="evidence" value="ECO:0007669"/>
    <property type="project" value="UniProtKB-ARBA"/>
</dbReference>
<dbReference type="GO" id="GO:0005634">
    <property type="term" value="C:nucleus"/>
    <property type="evidence" value="ECO:0007669"/>
    <property type="project" value="UniProtKB-SubCell"/>
</dbReference>
<dbReference type="GO" id="GO:0032875">
    <property type="term" value="P:regulation of DNA endoreduplication"/>
    <property type="evidence" value="ECO:0007669"/>
    <property type="project" value="UniProtKB-ARBA"/>
</dbReference>
<dbReference type="GO" id="GO:0045944">
    <property type="term" value="P:positive regulation of transcription by RNA polymerase II"/>
    <property type="evidence" value="ECO:0007669"/>
    <property type="project" value="TreeGrafter"/>
</dbReference>
<proteinExistence type="predicted"/>